<accession>A0AAW8LRN2</accession>
<sequence length="107" mass="12692">MNRRKGELTASAIDRGWPHQIALRESLSSGKRWMEMMEFCQKNRLMRCDRGHSVFFEDEHYNVHCFATKQGAEAFLEKYGGEWFDPQDRGKGLDWNKWHKGRAGRRT</sequence>
<proteinExistence type="predicted"/>
<evidence type="ECO:0000313" key="1">
    <source>
        <dbReference type="EMBL" id="MDR6701628.1"/>
    </source>
</evidence>
<name>A0AAW8LRN2_AGRTU</name>
<protein>
    <submittedName>
        <fullName evidence="1">Uncharacterized protein</fullName>
    </submittedName>
</protein>
<dbReference type="RefSeq" id="WP_309954360.1">
    <property type="nucleotide sequence ID" value="NZ_JAVDSW010000001.1"/>
</dbReference>
<reference evidence="1" key="1">
    <citation type="submission" date="2023-07" db="EMBL/GenBank/DDBJ databases">
        <title>Sorghum-associated microbial communities from plants grown in Nebraska, USA.</title>
        <authorList>
            <person name="Schachtman D."/>
        </authorList>
    </citation>
    <scope>NUCLEOTIDE SEQUENCE</scope>
    <source>
        <strain evidence="1">1457</strain>
    </source>
</reference>
<gene>
    <name evidence="1" type="ORF">J2W61_001456</name>
</gene>
<organism evidence="1 2">
    <name type="scientific">Agrobacterium tumefaciens</name>
    <dbReference type="NCBI Taxonomy" id="358"/>
    <lineage>
        <taxon>Bacteria</taxon>
        <taxon>Pseudomonadati</taxon>
        <taxon>Pseudomonadota</taxon>
        <taxon>Alphaproteobacteria</taxon>
        <taxon>Hyphomicrobiales</taxon>
        <taxon>Rhizobiaceae</taxon>
        <taxon>Rhizobium/Agrobacterium group</taxon>
        <taxon>Agrobacterium</taxon>
        <taxon>Agrobacterium tumefaciens complex</taxon>
    </lineage>
</organism>
<dbReference type="EMBL" id="JAVDSW010000001">
    <property type="protein sequence ID" value="MDR6701628.1"/>
    <property type="molecule type" value="Genomic_DNA"/>
</dbReference>
<dbReference type="Proteomes" id="UP001265315">
    <property type="component" value="Unassembled WGS sequence"/>
</dbReference>
<comment type="caution">
    <text evidence="1">The sequence shown here is derived from an EMBL/GenBank/DDBJ whole genome shotgun (WGS) entry which is preliminary data.</text>
</comment>
<dbReference type="AlphaFoldDB" id="A0AAW8LRN2"/>
<evidence type="ECO:0000313" key="2">
    <source>
        <dbReference type="Proteomes" id="UP001265315"/>
    </source>
</evidence>